<reference evidence="10 11" key="1">
    <citation type="submission" date="2014-09" db="EMBL/GenBank/DDBJ databases">
        <title>Genome sequence of Flavobacterium aquidurense RC62.</title>
        <authorList>
            <person name="Kim J.F."/>
            <person name="Kwak M.-J."/>
        </authorList>
    </citation>
    <scope>NUCLEOTIDE SEQUENCE [LARGE SCALE GENOMIC DNA]</scope>
    <source>
        <strain evidence="10 11">RC62</strain>
    </source>
</reference>
<evidence type="ECO:0000313" key="10">
    <source>
        <dbReference type="EMBL" id="KQB39593.1"/>
    </source>
</evidence>
<name>A0A0Q0VZX1_9FLAO</name>
<dbReference type="PATRIC" id="fig|362413.3.peg.1250"/>
<dbReference type="PANTHER" id="PTHR11002">
    <property type="entry name" value="CARBONIC ANHYDRASE"/>
    <property type="match status" value="1"/>
</dbReference>
<dbReference type="EC" id="4.2.1.1" evidence="2 8"/>
<dbReference type="OrthoDB" id="9797527at2"/>
<comment type="caution">
    <text evidence="10">The sequence shown here is derived from an EMBL/GenBank/DDBJ whole genome shotgun (WGS) entry which is preliminary data.</text>
</comment>
<dbReference type="InterPro" id="IPR001765">
    <property type="entry name" value="Carbonic_anhydrase"/>
</dbReference>
<dbReference type="PROSITE" id="PS00704">
    <property type="entry name" value="PROK_CO2_ANHYDRASE_1"/>
    <property type="match status" value="1"/>
</dbReference>
<dbReference type="RefSeq" id="WP_055096174.1">
    <property type="nucleotide sequence ID" value="NZ_JRLF01000012.1"/>
</dbReference>
<feature type="binding site" evidence="7">
    <location>
        <position position="131"/>
    </location>
    <ligand>
        <name>Zn(2+)</name>
        <dbReference type="ChEBI" id="CHEBI:29105"/>
    </ligand>
</feature>
<comment type="cofactor">
    <cofactor evidence="7">
        <name>Zn(2+)</name>
        <dbReference type="ChEBI" id="CHEBI:29105"/>
    </cofactor>
    <text evidence="7">Binds 1 zinc ion per subunit.</text>
</comment>
<dbReference type="EMBL" id="JRLF01000012">
    <property type="protein sequence ID" value="KQB39593.1"/>
    <property type="molecule type" value="Genomic_DNA"/>
</dbReference>
<dbReference type="SMART" id="SM00947">
    <property type="entry name" value="Pro_CA"/>
    <property type="match status" value="1"/>
</dbReference>
<dbReference type="InterPro" id="IPR015892">
    <property type="entry name" value="Carbonic_anhydrase_CS"/>
</dbReference>
<sequence>MKTKIAILSLIFFTVLACKQGESQSNNASKNNELTPLEKLTAGNQRFLDQKSLHPHQNKKSVLENQDSQKPFAVVITCSDSRVSPEIVFDQGIGDLFVIRNAGNLISDIDMGSIEYAVEHLDTKLIVVLGHTECGAIKAYINDKDGAYKKHFNHIDNIVETISLENEEIEADKITPKINNYLGAINANIKHSAKLIEDNPVLKKQKIKIVSMQYDVHTGKIMEL</sequence>
<keyword evidence="3 7" id="KW-0479">Metal-binding</keyword>
<dbReference type="PROSITE" id="PS51257">
    <property type="entry name" value="PROKAR_LIPOPROTEIN"/>
    <property type="match status" value="1"/>
</dbReference>
<evidence type="ECO:0000256" key="2">
    <source>
        <dbReference type="ARBA" id="ARBA00012925"/>
    </source>
</evidence>
<dbReference type="PANTHER" id="PTHR11002:SF76">
    <property type="entry name" value="CARBONIC ANHYDRASE"/>
    <property type="match status" value="1"/>
</dbReference>
<feature type="binding site" evidence="7">
    <location>
        <position position="80"/>
    </location>
    <ligand>
        <name>Zn(2+)</name>
        <dbReference type="ChEBI" id="CHEBI:29105"/>
    </ligand>
</feature>
<proteinExistence type="inferred from homology"/>
<accession>A0A0Q0VZX1</accession>
<dbReference type="Gene3D" id="3.40.1050.10">
    <property type="entry name" value="Carbonic anhydrase"/>
    <property type="match status" value="1"/>
</dbReference>
<dbReference type="PROSITE" id="PS00705">
    <property type="entry name" value="PROK_CO2_ANHYDRASE_2"/>
    <property type="match status" value="1"/>
</dbReference>
<evidence type="ECO:0000256" key="6">
    <source>
        <dbReference type="ARBA" id="ARBA00048348"/>
    </source>
</evidence>
<dbReference type="GO" id="GO:0004089">
    <property type="term" value="F:carbonate dehydratase activity"/>
    <property type="evidence" value="ECO:0007669"/>
    <property type="project" value="UniProtKB-UniRule"/>
</dbReference>
<evidence type="ECO:0000313" key="11">
    <source>
        <dbReference type="Proteomes" id="UP000050443"/>
    </source>
</evidence>
<feature type="binding site" evidence="7">
    <location>
        <position position="134"/>
    </location>
    <ligand>
        <name>Zn(2+)</name>
        <dbReference type="ChEBI" id="CHEBI:29105"/>
    </ligand>
</feature>
<dbReference type="Pfam" id="PF00484">
    <property type="entry name" value="Pro_CA"/>
    <property type="match status" value="1"/>
</dbReference>
<evidence type="ECO:0000256" key="3">
    <source>
        <dbReference type="ARBA" id="ARBA00022723"/>
    </source>
</evidence>
<evidence type="ECO:0000256" key="7">
    <source>
        <dbReference type="PIRSR" id="PIRSR601765-1"/>
    </source>
</evidence>
<dbReference type="InterPro" id="IPR036874">
    <property type="entry name" value="Carbonic_anhydrase_sf"/>
</dbReference>
<dbReference type="SUPFAM" id="SSF53056">
    <property type="entry name" value="beta-carbonic anhydrase, cab"/>
    <property type="match status" value="1"/>
</dbReference>
<dbReference type="Proteomes" id="UP000050443">
    <property type="component" value="Unassembled WGS sequence"/>
</dbReference>
<organism evidence="10 11">
    <name type="scientific">Flavobacterium aquidurense</name>
    <dbReference type="NCBI Taxonomy" id="362413"/>
    <lineage>
        <taxon>Bacteria</taxon>
        <taxon>Pseudomonadati</taxon>
        <taxon>Bacteroidota</taxon>
        <taxon>Flavobacteriia</taxon>
        <taxon>Flavobacteriales</taxon>
        <taxon>Flavobacteriaceae</taxon>
        <taxon>Flavobacterium</taxon>
    </lineage>
</organism>
<evidence type="ECO:0000256" key="8">
    <source>
        <dbReference type="RuleBase" id="RU003956"/>
    </source>
</evidence>
<evidence type="ECO:0000256" key="4">
    <source>
        <dbReference type="ARBA" id="ARBA00022833"/>
    </source>
</evidence>
<keyword evidence="4 7" id="KW-0862">Zinc</keyword>
<dbReference type="GO" id="GO:0015976">
    <property type="term" value="P:carbon utilization"/>
    <property type="evidence" value="ECO:0007669"/>
    <property type="project" value="InterPro"/>
</dbReference>
<dbReference type="STRING" id="362413.RC62_1279"/>
<keyword evidence="9" id="KW-0732">Signal</keyword>
<evidence type="ECO:0000256" key="1">
    <source>
        <dbReference type="ARBA" id="ARBA00006217"/>
    </source>
</evidence>
<comment type="catalytic activity">
    <reaction evidence="6 8">
        <text>hydrogencarbonate + H(+) = CO2 + H2O</text>
        <dbReference type="Rhea" id="RHEA:10748"/>
        <dbReference type="ChEBI" id="CHEBI:15377"/>
        <dbReference type="ChEBI" id="CHEBI:15378"/>
        <dbReference type="ChEBI" id="CHEBI:16526"/>
        <dbReference type="ChEBI" id="CHEBI:17544"/>
        <dbReference type="EC" id="4.2.1.1"/>
    </reaction>
</comment>
<dbReference type="GO" id="GO:0008270">
    <property type="term" value="F:zinc ion binding"/>
    <property type="evidence" value="ECO:0007669"/>
    <property type="project" value="UniProtKB-UniRule"/>
</dbReference>
<protein>
    <recommendedName>
        <fullName evidence="2 8">Carbonic anhydrase</fullName>
        <ecNumber evidence="2 8">4.2.1.1</ecNumber>
    </recommendedName>
    <alternativeName>
        <fullName evidence="8">Carbonate dehydratase</fullName>
    </alternativeName>
</protein>
<dbReference type="CDD" id="cd03378">
    <property type="entry name" value="beta_CA_cladeC"/>
    <property type="match status" value="1"/>
</dbReference>
<keyword evidence="5 8" id="KW-0456">Lyase</keyword>
<comment type="similarity">
    <text evidence="1 8">Belongs to the beta-class carbonic anhydrase family.</text>
</comment>
<feature type="binding site" evidence="7">
    <location>
        <position position="78"/>
    </location>
    <ligand>
        <name>Zn(2+)</name>
        <dbReference type="ChEBI" id="CHEBI:29105"/>
    </ligand>
</feature>
<feature type="chain" id="PRO_5006185557" description="Carbonic anhydrase" evidence="9">
    <location>
        <begin position="18"/>
        <end position="224"/>
    </location>
</feature>
<dbReference type="AlphaFoldDB" id="A0A0Q0VZX1"/>
<comment type="function">
    <text evidence="8">Reversible hydration of carbon dioxide.</text>
</comment>
<evidence type="ECO:0000256" key="5">
    <source>
        <dbReference type="ARBA" id="ARBA00023239"/>
    </source>
</evidence>
<feature type="signal peptide" evidence="9">
    <location>
        <begin position="1"/>
        <end position="17"/>
    </location>
</feature>
<gene>
    <name evidence="10" type="ORF">RC62_1279</name>
</gene>
<evidence type="ECO:0000256" key="9">
    <source>
        <dbReference type="SAM" id="SignalP"/>
    </source>
</evidence>